<evidence type="ECO:0000313" key="2">
    <source>
        <dbReference type="WBParaSite" id="PS1159_v2.g2987.t1"/>
    </source>
</evidence>
<organism evidence="1 2">
    <name type="scientific">Panagrolaimus sp. PS1159</name>
    <dbReference type="NCBI Taxonomy" id="55785"/>
    <lineage>
        <taxon>Eukaryota</taxon>
        <taxon>Metazoa</taxon>
        <taxon>Ecdysozoa</taxon>
        <taxon>Nematoda</taxon>
        <taxon>Chromadorea</taxon>
        <taxon>Rhabditida</taxon>
        <taxon>Tylenchina</taxon>
        <taxon>Panagrolaimomorpha</taxon>
        <taxon>Panagrolaimoidea</taxon>
        <taxon>Panagrolaimidae</taxon>
        <taxon>Panagrolaimus</taxon>
    </lineage>
</organism>
<sequence>MLRLSVKRFILIIFIFGILICWICYFCNERQNFVSVEKVYTELTDIPESNTECKFYANPFDPRIADYIKPPHPPASCHPLQSQGTSLINGILTLLHPTSQCQYRYFQHNSGIDDFSIKYDEWIPFNSSKIKMEKDFIDISCQNKLGLEYYRYQWASIVPKNVSIENGKPFQDENEEHLNVIMLGFDGISRSNFIRQLPKSKTFMDKLGFVTMEKHTKIADNTFPNWMGILLGEHTYDYEFPATVDNREHIDYDNWTNLLWRRFSRNGYATMLSEDEPKVAAFNYNKRMNGFISRPPTDHYIRPWYLALDEHYLRSRSSKFCYDSFSIHKLQFQYSKSFLQEYKGKRKFLWQWLTEVSHDYLNTVGVVDEDFVQFLTEIQPNFNNSIVIVFSDHGNRYDSIRETVIGRLESRLPFLSIKLPEWFSKKYPKMEENLKANSKVLTSHFDLHAMLVQILQGNFSSPPPKLPRGISLFSSIPTNRTCFSAEIPSQFCPCFKEYEIPLTNDTTFADLILEKIHNYFAEKNVLNKCAKMELDSIKSISLSLPPSKLSLDELQPSLKGDLYHYRIQFQVKPPSNAIFEGIVVKNKFSGEMKVLNDIERNNRYGNTSHCVDNELLKKLCYCI</sequence>
<evidence type="ECO:0000313" key="1">
    <source>
        <dbReference type="Proteomes" id="UP000887580"/>
    </source>
</evidence>
<dbReference type="WBParaSite" id="PS1159_v2.g2987.t1">
    <property type="protein sequence ID" value="PS1159_v2.g2987.t1"/>
    <property type="gene ID" value="PS1159_v2.g2987"/>
</dbReference>
<dbReference type="Proteomes" id="UP000887580">
    <property type="component" value="Unplaced"/>
</dbReference>
<proteinExistence type="predicted"/>
<reference evidence="2" key="1">
    <citation type="submission" date="2022-11" db="UniProtKB">
        <authorList>
            <consortium name="WormBaseParasite"/>
        </authorList>
    </citation>
    <scope>IDENTIFICATION</scope>
</reference>
<name>A0AC35GA97_9BILA</name>
<protein>
    <submittedName>
        <fullName evidence="2">Uncharacterized protein</fullName>
    </submittedName>
</protein>
<accession>A0AC35GA97</accession>